<name>A0A248JY20_9PROT</name>
<reference evidence="11 12" key="1">
    <citation type="submission" date="2017-06" db="EMBL/GenBank/DDBJ databases">
        <title>Complete genome sequence of Nitrospirillum amazonense strain CBAmC, an endophytic nitrogen-fixing and plant growth-promoting bacterium, isolated from sugarcane.</title>
        <authorList>
            <person name="Schwab S."/>
            <person name="dos Santos Teixeira K.R."/>
            <person name="Simoes Araujo J.L."/>
            <person name="Soares Vidal M."/>
            <person name="Borges de Freitas H.R."/>
            <person name="Rivello Crivelaro A.L."/>
            <person name="Bueno de Camargo Nunes A."/>
            <person name="dos Santos C.M."/>
            <person name="Palmeira da Silva Rosa D."/>
            <person name="da Silva Padilha D."/>
            <person name="da Silva E."/>
            <person name="Araujo Terra L."/>
            <person name="Soares Mendes V."/>
            <person name="Farinelli L."/>
            <person name="Magalhaes Cruz L."/>
            <person name="Baldani J.I."/>
        </authorList>
    </citation>
    <scope>NUCLEOTIDE SEQUENCE [LARGE SCALE GENOMIC DNA]</scope>
    <source>
        <strain evidence="11 12">CBAmC</strain>
    </source>
</reference>
<dbReference type="EC" id="2.9.1.1" evidence="8"/>
<dbReference type="InterPro" id="IPR004534">
    <property type="entry name" value="SelA_trans"/>
</dbReference>
<comment type="similarity">
    <text evidence="7 8">Belongs to the SelA family.</text>
</comment>
<evidence type="ECO:0000256" key="9">
    <source>
        <dbReference type="PIRSR" id="PIRSR618319-50"/>
    </source>
</evidence>
<evidence type="ECO:0000256" key="7">
    <source>
        <dbReference type="ARBA" id="ARBA00044507"/>
    </source>
</evidence>
<evidence type="ECO:0000256" key="2">
    <source>
        <dbReference type="ARBA" id="ARBA00022490"/>
    </source>
</evidence>
<sequence length="472" mass="49573">MPKGGTPQRKCPAPVHLRDLPSISAVLSHPAASPLLDRHGRTAATDAIRAVLAEARAALLAGGDTVPDADAVAALAGARLEDTGRSNLRPLFNLTGTVLHTNLGRALLAREAMDAALAAMGDPVALEFDLDDGKRGERDDHVRALLCELTGAEDATVVNNNAAAVLLVLNTLARGRNAIVSRGELIEIGGAFRMPDIMAQAGARLVEVGTTNRTHAKDYKGALTPETGVILKVHTSNYRIQGFTKEVPAPELAGIAHGVGVPLVNDLGSGTLVDLSAYGLKREPTVREAVAEGADLVTFSGDKLLGGPQAGFIVGRRDLIQALNRNPMKRALRVDKVRLAAIEATLKLYRDPDRLAQRLPTLALLSRPQGEIAEQARRLAPVLAQVLGDGFTVGVCDCDSQIGSGALPLDTLPSAGLAIRAGGAALSALAAAFRTLSRPIVGRIEDGRLILDLRCLRDEDAFIATLAELRLP</sequence>
<accession>A0A248JY20</accession>
<dbReference type="EMBL" id="CP022111">
    <property type="protein sequence ID" value="ASG23597.1"/>
    <property type="molecule type" value="Genomic_DNA"/>
</dbReference>
<dbReference type="InterPro" id="IPR015421">
    <property type="entry name" value="PyrdxlP-dep_Trfase_major"/>
</dbReference>
<feature type="modified residue" description="N6-(pyridoxal phosphate)lysine" evidence="8 9">
    <location>
        <position position="303"/>
    </location>
</feature>
<evidence type="ECO:0000256" key="6">
    <source>
        <dbReference type="ARBA" id="ARBA00023266"/>
    </source>
</evidence>
<evidence type="ECO:0000313" key="12">
    <source>
        <dbReference type="Proteomes" id="UP000197153"/>
    </source>
</evidence>
<keyword evidence="6 8" id="KW-0711">Selenium</keyword>
<feature type="domain" description="L-seryl-tRNA selenium transferase N-terminal" evidence="10">
    <location>
        <begin position="17"/>
        <end position="56"/>
    </location>
</feature>
<dbReference type="GO" id="GO:0005737">
    <property type="term" value="C:cytoplasm"/>
    <property type="evidence" value="ECO:0007669"/>
    <property type="project" value="UniProtKB-SubCell"/>
</dbReference>
<dbReference type="KEGG" id="nao:Y958_18825"/>
<gene>
    <name evidence="8" type="primary">selA</name>
    <name evidence="11" type="ORF">Y958_18825</name>
</gene>
<evidence type="ECO:0000259" key="10">
    <source>
        <dbReference type="Pfam" id="PF12390"/>
    </source>
</evidence>
<keyword evidence="4 8" id="KW-0663">Pyridoxal phosphate</keyword>
<comment type="cofactor">
    <cofactor evidence="1 8 9">
        <name>pyridoxal 5'-phosphate</name>
        <dbReference type="ChEBI" id="CHEBI:597326"/>
    </cofactor>
</comment>
<dbReference type="Pfam" id="PF12390">
    <property type="entry name" value="Se-cys_synth_N"/>
    <property type="match status" value="1"/>
</dbReference>
<evidence type="ECO:0000256" key="4">
    <source>
        <dbReference type="ARBA" id="ARBA00022898"/>
    </source>
</evidence>
<evidence type="ECO:0000313" key="11">
    <source>
        <dbReference type="EMBL" id="ASG23597.1"/>
    </source>
</evidence>
<evidence type="ECO:0000256" key="5">
    <source>
        <dbReference type="ARBA" id="ARBA00022917"/>
    </source>
</evidence>
<dbReference type="GO" id="GO:0001514">
    <property type="term" value="P:selenocysteine incorporation"/>
    <property type="evidence" value="ECO:0007669"/>
    <property type="project" value="UniProtKB-UniRule"/>
</dbReference>
<dbReference type="FunFam" id="3.40.640.10:FF:000028">
    <property type="entry name" value="L-seryl-tRNA(Sec) selenium transferase"/>
    <property type="match status" value="1"/>
</dbReference>
<protein>
    <recommendedName>
        <fullName evidence="8">L-seryl-tRNA(Sec) selenium transferase</fullName>
        <ecNumber evidence="8">2.9.1.1</ecNumber>
    </recommendedName>
    <alternativeName>
        <fullName evidence="8">Selenocysteine synthase</fullName>
        <shortName evidence="8">Sec synthase</shortName>
    </alternativeName>
    <alternativeName>
        <fullName evidence="8">Selenocysteinyl-tRNA(Sec) synthase</fullName>
    </alternativeName>
</protein>
<dbReference type="NCBIfam" id="TIGR00474">
    <property type="entry name" value="selA"/>
    <property type="match status" value="1"/>
</dbReference>
<dbReference type="SUPFAM" id="SSF53383">
    <property type="entry name" value="PLP-dependent transferases"/>
    <property type="match status" value="1"/>
</dbReference>
<dbReference type="GO" id="GO:0004125">
    <property type="term" value="F:L-seryl-tRNA(Sec) selenium transferase activity"/>
    <property type="evidence" value="ECO:0007669"/>
    <property type="project" value="UniProtKB-UniRule"/>
</dbReference>
<evidence type="ECO:0000256" key="3">
    <source>
        <dbReference type="ARBA" id="ARBA00022679"/>
    </source>
</evidence>
<dbReference type="Gene3D" id="3.40.640.10">
    <property type="entry name" value="Type I PLP-dependent aspartate aminotransferase-like (Major domain)"/>
    <property type="match status" value="1"/>
</dbReference>
<dbReference type="PANTHER" id="PTHR32328">
    <property type="entry name" value="L-SERYL-TRNA(SEC) SELENIUM TRANSFERASE"/>
    <property type="match status" value="1"/>
</dbReference>
<dbReference type="HAMAP" id="MF_00423">
    <property type="entry name" value="SelA"/>
    <property type="match status" value="1"/>
</dbReference>
<keyword evidence="5 8" id="KW-0648">Protein biosynthesis</keyword>
<comment type="catalytic activity">
    <reaction evidence="8">
        <text>L-seryl-tRNA(Sec) + selenophosphate + H(+) = L-selenocysteinyl-tRNA(Sec) + phosphate</text>
        <dbReference type="Rhea" id="RHEA:22728"/>
        <dbReference type="Rhea" id="RHEA-COMP:9742"/>
        <dbReference type="Rhea" id="RHEA-COMP:9743"/>
        <dbReference type="ChEBI" id="CHEBI:15378"/>
        <dbReference type="ChEBI" id="CHEBI:16144"/>
        <dbReference type="ChEBI" id="CHEBI:43474"/>
        <dbReference type="ChEBI" id="CHEBI:78533"/>
        <dbReference type="ChEBI" id="CHEBI:78573"/>
        <dbReference type="EC" id="2.9.1.1"/>
    </reaction>
</comment>
<comment type="subcellular location">
    <subcellularLocation>
        <location evidence="8">Cytoplasm</location>
    </subcellularLocation>
</comment>
<proteinExistence type="inferred from homology"/>
<dbReference type="Proteomes" id="UP000197153">
    <property type="component" value="Chromosome 2"/>
</dbReference>
<comment type="function">
    <text evidence="8">Converts seryl-tRNA(Sec) to selenocysteinyl-tRNA(Sec) required for selenoprotein biosynthesis.</text>
</comment>
<dbReference type="AlphaFoldDB" id="A0A248JY20"/>
<evidence type="ECO:0000256" key="8">
    <source>
        <dbReference type="HAMAP-Rule" id="MF_00423"/>
    </source>
</evidence>
<dbReference type="GO" id="GO:0001717">
    <property type="term" value="P:conversion of seryl-tRNAsec to selenocys-tRNAsec"/>
    <property type="evidence" value="ECO:0007669"/>
    <property type="project" value="UniProtKB-UniRule"/>
</dbReference>
<keyword evidence="12" id="KW-1185">Reference proteome</keyword>
<dbReference type="Pfam" id="PF03841">
    <property type="entry name" value="SelA"/>
    <property type="match status" value="1"/>
</dbReference>
<dbReference type="InterPro" id="IPR025862">
    <property type="entry name" value="SelA_trans_N_dom"/>
</dbReference>
<dbReference type="UniPathway" id="UPA00906">
    <property type="reaction ID" value="UER00896"/>
</dbReference>
<comment type="pathway">
    <text evidence="8">Aminoacyl-tRNA biosynthesis; selenocysteinyl-tRNA(Sec) biosynthesis; selenocysteinyl-tRNA(Sec) from L-seryl-tRNA(Sec) (bacterial route): step 1/1.</text>
</comment>
<dbReference type="InterPro" id="IPR015424">
    <property type="entry name" value="PyrdxlP-dep_Trfase"/>
</dbReference>
<organism evidence="11 12">
    <name type="scientific">Nitrospirillum viridazoti CBAmc</name>
    <dbReference type="NCBI Taxonomy" id="1441467"/>
    <lineage>
        <taxon>Bacteria</taxon>
        <taxon>Pseudomonadati</taxon>
        <taxon>Pseudomonadota</taxon>
        <taxon>Alphaproteobacteria</taxon>
        <taxon>Rhodospirillales</taxon>
        <taxon>Azospirillaceae</taxon>
        <taxon>Nitrospirillum</taxon>
        <taxon>Nitrospirillum viridazoti</taxon>
    </lineage>
</organism>
<dbReference type="Gene3D" id="3.90.1150.180">
    <property type="match status" value="1"/>
</dbReference>
<evidence type="ECO:0000256" key="1">
    <source>
        <dbReference type="ARBA" id="ARBA00001933"/>
    </source>
</evidence>
<keyword evidence="2 8" id="KW-0963">Cytoplasm</keyword>
<keyword evidence="3 8" id="KW-0808">Transferase</keyword>
<dbReference type="PANTHER" id="PTHR32328:SF0">
    <property type="entry name" value="L-SERYL-TRNA(SEC) SELENIUM TRANSFERASE"/>
    <property type="match status" value="1"/>
</dbReference>
<dbReference type="InterPro" id="IPR018319">
    <property type="entry name" value="SelA-like"/>
</dbReference>